<proteinExistence type="predicted"/>
<dbReference type="KEGG" id="haz:A9404_11230"/>
<dbReference type="Pfam" id="PF01636">
    <property type="entry name" value="APH"/>
    <property type="match status" value="1"/>
</dbReference>
<dbReference type="Gene3D" id="3.90.1200.10">
    <property type="match status" value="1"/>
</dbReference>
<reference evidence="2 3" key="1">
    <citation type="submission" date="2016-06" db="EMBL/GenBank/DDBJ databases">
        <title>Insight into the functional genes involving in sulfur oxidation in Pearl River water.</title>
        <authorList>
            <person name="Luo J."/>
            <person name="Tan X."/>
            <person name="Lin W."/>
        </authorList>
    </citation>
    <scope>NUCLEOTIDE SEQUENCE [LARGE SCALE GENOMIC DNA]</scope>
    <source>
        <strain evidence="2 3">LS2</strain>
    </source>
</reference>
<dbReference type="STRING" id="1860122.A9404_11230"/>
<gene>
    <name evidence="2" type="ORF">A9404_11230</name>
</gene>
<evidence type="ECO:0000313" key="2">
    <source>
        <dbReference type="EMBL" id="ANJ68444.1"/>
    </source>
</evidence>
<dbReference type="Proteomes" id="UP000078596">
    <property type="component" value="Chromosome"/>
</dbReference>
<dbReference type="PANTHER" id="PTHR43883">
    <property type="entry name" value="SLR0207 PROTEIN"/>
    <property type="match status" value="1"/>
</dbReference>
<dbReference type="InterPro" id="IPR011009">
    <property type="entry name" value="Kinase-like_dom_sf"/>
</dbReference>
<organism evidence="2 3">
    <name type="scientific">Halothiobacillus diazotrophicus</name>
    <dbReference type="NCBI Taxonomy" id="1860122"/>
    <lineage>
        <taxon>Bacteria</taxon>
        <taxon>Pseudomonadati</taxon>
        <taxon>Pseudomonadota</taxon>
        <taxon>Gammaproteobacteria</taxon>
        <taxon>Chromatiales</taxon>
        <taxon>Halothiobacillaceae</taxon>
        <taxon>Halothiobacillus</taxon>
    </lineage>
</organism>
<protein>
    <recommendedName>
        <fullName evidence="1">Aminoglycoside phosphotransferase domain-containing protein</fullName>
    </recommendedName>
</protein>
<dbReference type="Pfam" id="PF13671">
    <property type="entry name" value="AAA_33"/>
    <property type="match status" value="1"/>
</dbReference>
<sequence>MHLQTHISHVFLAGDHAYKIKKPVDFGFLNFSELAQRRHFCAEEIRLNKRLAPELYLSVVGLDANGGLIASPDSAAEPVIEMRRFDQVDRLDNYAATHGLDDALVDALAEQIEQFHEMAAQAPQASHFGTPETVYFPINQNFEQIRPFLTDDDDQNQLDRIEAASEAAFLKLKPLIVTRKKTGHVREGHGDMHLGNIARIDGKIVIFDGIEFNEDFRWSDTASDLAFLLMDLTDRQFVGAARRLLSAYLEATGDYDSLPLLNFYQAYRAMVRAKIALFEIRPDSTEAERTAQWATYRRYADLAEQFLAPRTGALWITVGFSGSGKSLAAQELVVAAGAIRVRSDAERLRLYTDRAQRYSKDASEHIYAHLARIARIGVTSGWPMVIDATFLHLAKRRDFARLAKELGCPFRILFIECDGPTLRRYLRERITSGKDISEADEQVLEAQMQQLEPLTTDERAHTFRLQCDTPFGGQVSSILEAL</sequence>
<dbReference type="EMBL" id="CP016027">
    <property type="protein sequence ID" value="ANJ68444.1"/>
    <property type="molecule type" value="Genomic_DNA"/>
</dbReference>
<name>A0A191ZKN9_9GAMM</name>
<dbReference type="InterPro" id="IPR027417">
    <property type="entry name" value="P-loop_NTPase"/>
</dbReference>
<dbReference type="SUPFAM" id="SSF56112">
    <property type="entry name" value="Protein kinase-like (PK-like)"/>
    <property type="match status" value="1"/>
</dbReference>
<dbReference type="Gene3D" id="3.40.50.300">
    <property type="entry name" value="P-loop containing nucleotide triphosphate hydrolases"/>
    <property type="match status" value="1"/>
</dbReference>
<dbReference type="AlphaFoldDB" id="A0A191ZKN9"/>
<feature type="domain" description="Aminoglycoside phosphotransferase" evidence="1">
    <location>
        <begin position="41"/>
        <end position="258"/>
    </location>
</feature>
<dbReference type="PANTHER" id="PTHR43883:SF1">
    <property type="entry name" value="GLUCONOKINASE"/>
    <property type="match status" value="1"/>
</dbReference>
<dbReference type="InterPro" id="IPR052732">
    <property type="entry name" value="Cell-binding_unc_protein"/>
</dbReference>
<dbReference type="InterPro" id="IPR002575">
    <property type="entry name" value="Aminoglycoside_PTrfase"/>
</dbReference>
<keyword evidence="3" id="KW-1185">Reference proteome</keyword>
<dbReference type="SUPFAM" id="SSF52540">
    <property type="entry name" value="P-loop containing nucleoside triphosphate hydrolases"/>
    <property type="match status" value="1"/>
</dbReference>
<evidence type="ECO:0000259" key="1">
    <source>
        <dbReference type="Pfam" id="PF01636"/>
    </source>
</evidence>
<evidence type="ECO:0000313" key="3">
    <source>
        <dbReference type="Proteomes" id="UP000078596"/>
    </source>
</evidence>
<accession>A0A191ZKN9</accession>